<organism evidence="1 2">
    <name type="scientific">Oceanispirochaeta crateris</name>
    <dbReference type="NCBI Taxonomy" id="2518645"/>
    <lineage>
        <taxon>Bacteria</taxon>
        <taxon>Pseudomonadati</taxon>
        <taxon>Spirochaetota</taxon>
        <taxon>Spirochaetia</taxon>
        <taxon>Spirochaetales</taxon>
        <taxon>Spirochaetaceae</taxon>
        <taxon>Oceanispirochaeta</taxon>
    </lineage>
</organism>
<gene>
    <name evidence="1" type="ORF">EXM22_12130</name>
</gene>
<dbReference type="Pfam" id="PF12900">
    <property type="entry name" value="Pyridox_ox_2"/>
    <property type="match status" value="1"/>
</dbReference>
<name>A0A5C1QNY9_9SPIO</name>
<keyword evidence="2" id="KW-1185">Reference proteome</keyword>
<dbReference type="EMBL" id="CP036150">
    <property type="protein sequence ID" value="QEN08700.1"/>
    <property type="molecule type" value="Genomic_DNA"/>
</dbReference>
<dbReference type="Proteomes" id="UP000324209">
    <property type="component" value="Chromosome"/>
</dbReference>
<dbReference type="PANTHER" id="PTHR34071:SF2">
    <property type="entry name" value="FLAVIN-NUCLEOTIDE-BINDING PROTEIN"/>
    <property type="match status" value="1"/>
</dbReference>
<dbReference type="PANTHER" id="PTHR34071">
    <property type="entry name" value="5-NITROIMIDAZOLE ANTIBIOTICS RESISTANCE PROTEIN, NIMA-FAMILY-RELATED PROTEIN-RELATED"/>
    <property type="match status" value="1"/>
</dbReference>
<dbReference type="SUPFAM" id="SSF50475">
    <property type="entry name" value="FMN-binding split barrel"/>
    <property type="match status" value="1"/>
</dbReference>
<dbReference type="KEGG" id="ock:EXM22_12130"/>
<dbReference type="Gene3D" id="2.30.110.10">
    <property type="entry name" value="Electron Transport, Fmn-binding Protein, Chain A"/>
    <property type="match status" value="1"/>
</dbReference>
<dbReference type="OrthoDB" id="9794935at2"/>
<reference evidence="1 2" key="1">
    <citation type="submission" date="2019-02" db="EMBL/GenBank/DDBJ databases">
        <title>Complete Genome Sequence and Methylome Analysis of free living Spirochaetas.</title>
        <authorList>
            <person name="Fomenkov A."/>
            <person name="Dubinina G."/>
            <person name="Leshcheva N."/>
            <person name="Mikheeva N."/>
            <person name="Grabovich M."/>
            <person name="Vincze T."/>
            <person name="Roberts R.J."/>
        </authorList>
    </citation>
    <scope>NUCLEOTIDE SEQUENCE [LARGE SCALE GENOMIC DNA]</scope>
    <source>
        <strain evidence="1 2">K2</strain>
    </source>
</reference>
<evidence type="ECO:0000313" key="2">
    <source>
        <dbReference type="Proteomes" id="UP000324209"/>
    </source>
</evidence>
<accession>A0A5C1QNY9</accession>
<protein>
    <submittedName>
        <fullName evidence="1">Pyridoxamine 5'-phosphate oxidase family protein</fullName>
    </submittedName>
</protein>
<dbReference type="RefSeq" id="WP_149486781.1">
    <property type="nucleotide sequence ID" value="NZ_CP036150.1"/>
</dbReference>
<proteinExistence type="predicted"/>
<dbReference type="InterPro" id="IPR012349">
    <property type="entry name" value="Split_barrel_FMN-bd"/>
</dbReference>
<dbReference type="AlphaFoldDB" id="A0A5C1QNY9"/>
<evidence type="ECO:0000313" key="1">
    <source>
        <dbReference type="EMBL" id="QEN08700.1"/>
    </source>
</evidence>
<dbReference type="InterPro" id="IPR024747">
    <property type="entry name" value="Pyridox_Oxase-rel"/>
</dbReference>
<sequence>MRRKEKEITDRVEIDSILKTARICRLAMIDGDTPYVIPLNYGYSQNTLYFHSANEGRKINILHKNPRACFEVEWDTSLVEGKDPCQWSMNFQSIIGSGQVEFIESPEQKVKALSIIMSQYSEKEDFSYPTEAVNGVTVFKLAIDEICGKQSIS</sequence>